<evidence type="ECO:0000259" key="3">
    <source>
        <dbReference type="Pfam" id="PF02826"/>
    </source>
</evidence>
<evidence type="ECO:0000259" key="2">
    <source>
        <dbReference type="Pfam" id="PF00389"/>
    </source>
</evidence>
<dbReference type="InterPro" id="IPR051638">
    <property type="entry name" value="CTBP_dehydrogenase"/>
</dbReference>
<comment type="caution">
    <text evidence="4">The sequence shown here is derived from an EMBL/GenBank/DDBJ whole genome shotgun (WGS) entry which is preliminary data.</text>
</comment>
<name>A0ABV0PK86_9TELE</name>
<dbReference type="InterPro" id="IPR036291">
    <property type="entry name" value="NAD(P)-bd_dom_sf"/>
</dbReference>
<protein>
    <submittedName>
        <fullName evidence="4">C-terminal-binding protein 2</fullName>
    </submittedName>
</protein>
<dbReference type="PANTHER" id="PTHR46029">
    <property type="entry name" value="C-TERMINAL-BINDING PROTEIN"/>
    <property type="match status" value="1"/>
</dbReference>
<gene>
    <name evidence="4" type="primary">CTBP2_1</name>
    <name evidence="4" type="ORF">GOODEAATRI_002362</name>
</gene>
<keyword evidence="1" id="KW-0560">Oxidoreductase</keyword>
<proteinExistence type="inferred from homology"/>
<dbReference type="InterPro" id="IPR006139">
    <property type="entry name" value="D-isomer_2_OHA_DH_cat_dom"/>
</dbReference>
<evidence type="ECO:0000313" key="5">
    <source>
        <dbReference type="Proteomes" id="UP001476798"/>
    </source>
</evidence>
<feature type="domain" description="D-isomer specific 2-hydroxyacid dehydrogenase NAD-binding" evidence="3">
    <location>
        <begin position="71"/>
        <end position="189"/>
    </location>
</feature>
<reference evidence="4 5" key="1">
    <citation type="submission" date="2021-06" db="EMBL/GenBank/DDBJ databases">
        <authorList>
            <person name="Palmer J.M."/>
        </authorList>
    </citation>
    <scope>NUCLEOTIDE SEQUENCE [LARGE SCALE GENOMIC DNA]</scope>
    <source>
        <strain evidence="4 5">GA_2019</strain>
        <tissue evidence="4">Muscle</tissue>
    </source>
</reference>
<dbReference type="Gene3D" id="3.40.50.720">
    <property type="entry name" value="NAD(P)-binding Rossmann-like Domain"/>
    <property type="match status" value="3"/>
</dbReference>
<evidence type="ECO:0000313" key="4">
    <source>
        <dbReference type="EMBL" id="MEQ2183871.1"/>
    </source>
</evidence>
<dbReference type="Pfam" id="PF00389">
    <property type="entry name" value="2-Hacid_dh"/>
    <property type="match status" value="1"/>
</dbReference>
<dbReference type="PANTHER" id="PTHR46029:SF3">
    <property type="entry name" value="C-TERMINAL-BINDING PROTEIN 2"/>
    <property type="match status" value="1"/>
</dbReference>
<accession>A0ABV0PK86</accession>
<keyword evidence="5" id="KW-1185">Reference proteome</keyword>
<dbReference type="Proteomes" id="UP001476798">
    <property type="component" value="Unassembled WGS sequence"/>
</dbReference>
<evidence type="ECO:0000256" key="1">
    <source>
        <dbReference type="RuleBase" id="RU003719"/>
    </source>
</evidence>
<dbReference type="EMBL" id="JAHRIO010080047">
    <property type="protein sequence ID" value="MEQ2183871.1"/>
    <property type="molecule type" value="Genomic_DNA"/>
</dbReference>
<organism evidence="4 5">
    <name type="scientific">Goodea atripinnis</name>
    <dbReference type="NCBI Taxonomy" id="208336"/>
    <lineage>
        <taxon>Eukaryota</taxon>
        <taxon>Metazoa</taxon>
        <taxon>Chordata</taxon>
        <taxon>Craniata</taxon>
        <taxon>Vertebrata</taxon>
        <taxon>Euteleostomi</taxon>
        <taxon>Actinopterygii</taxon>
        <taxon>Neopterygii</taxon>
        <taxon>Teleostei</taxon>
        <taxon>Neoteleostei</taxon>
        <taxon>Acanthomorphata</taxon>
        <taxon>Ovalentaria</taxon>
        <taxon>Atherinomorphae</taxon>
        <taxon>Cyprinodontiformes</taxon>
        <taxon>Goodeidae</taxon>
        <taxon>Goodea</taxon>
    </lineage>
</organism>
<feature type="domain" description="D-isomer specific 2-hydroxyacid dehydrogenase catalytic" evidence="2">
    <location>
        <begin position="4"/>
        <end position="232"/>
    </location>
</feature>
<dbReference type="SUPFAM" id="SSF52283">
    <property type="entry name" value="Formate/glycerate dehydrogenase catalytic domain-like"/>
    <property type="match status" value="1"/>
</dbReference>
<comment type="similarity">
    <text evidence="1">Belongs to the D-isomer specific 2-hydroxyacid dehydrogenase family.</text>
</comment>
<dbReference type="SUPFAM" id="SSF51735">
    <property type="entry name" value="NAD(P)-binding Rossmann-fold domains"/>
    <property type="match status" value="1"/>
</dbReference>
<dbReference type="InterPro" id="IPR006140">
    <property type="entry name" value="D-isomer_DH_NAD-bd"/>
</dbReference>
<dbReference type="Pfam" id="PF02826">
    <property type="entry name" value="2-Hacid_dh_C"/>
    <property type="match status" value="1"/>
</dbReference>
<sequence>MMYHTITLTREDLEKFKALRIIIRIGSGYDNIDIKAAGELGEAEEHNEADYWMCNIPSAAVEETADSTLCHILNLYRRNTWLYQALREGTRVQSVEQIREVASGAARIRGETLGLIGFGRTGQAVAMRAKVFGFNVIFYDPYLQDGLERSLGVQRVYTLQDLLYQSDCVSLHCNLNEHNHHLINDFTIKQGPLKDAPNLICTPHTAWYSEQASLEMREAAATEIRRAITGTDTLLELSQAGTSFDLVTQQNSTLLQTGRIPDSLRNCINKEFFVTTAPWGMMEQQQPQIHPEINGAAYR</sequence>